<dbReference type="Proteomes" id="UP001196661">
    <property type="component" value="Unassembled WGS sequence"/>
</dbReference>
<keyword evidence="3" id="KW-1185">Reference proteome</keyword>
<dbReference type="NCBIfam" id="TIGR01901">
    <property type="entry name" value="adhes_NPXG"/>
    <property type="match status" value="1"/>
</dbReference>
<organism evidence="2 3">
    <name type="scientific">Leptothoe kymatousa TAU-MAC 1615</name>
    <dbReference type="NCBI Taxonomy" id="2364775"/>
    <lineage>
        <taxon>Bacteria</taxon>
        <taxon>Bacillati</taxon>
        <taxon>Cyanobacteriota</taxon>
        <taxon>Cyanophyceae</taxon>
        <taxon>Nodosilineales</taxon>
        <taxon>Cymatolegaceae</taxon>
        <taxon>Leptothoe</taxon>
        <taxon>Leptothoe kymatousa</taxon>
    </lineage>
</organism>
<dbReference type="SMART" id="SM00912">
    <property type="entry name" value="Haemagg_act"/>
    <property type="match status" value="1"/>
</dbReference>
<feature type="domain" description="Filamentous haemagglutinin FhaB/tRNA nuclease CdiA-like TPS" evidence="1">
    <location>
        <begin position="13"/>
        <end position="130"/>
    </location>
</feature>
<accession>A0ABS5Y0Y6</accession>
<proteinExistence type="predicted"/>
<dbReference type="Pfam" id="PF05860">
    <property type="entry name" value="TPS"/>
    <property type="match status" value="1"/>
</dbReference>
<dbReference type="InterPro" id="IPR008638">
    <property type="entry name" value="FhaB/CdiA-like_TPS"/>
</dbReference>
<evidence type="ECO:0000313" key="3">
    <source>
        <dbReference type="Proteomes" id="UP001196661"/>
    </source>
</evidence>
<dbReference type="InterPro" id="IPR011050">
    <property type="entry name" value="Pectin_lyase_fold/virulence"/>
</dbReference>
<gene>
    <name evidence="2" type="ORF">IXB28_04705</name>
</gene>
<evidence type="ECO:0000313" key="2">
    <source>
        <dbReference type="EMBL" id="MBT9311495.1"/>
    </source>
</evidence>
<name>A0ABS5Y0Y6_9CYAN</name>
<dbReference type="Gene3D" id="2.160.20.10">
    <property type="entry name" value="Single-stranded right-handed beta-helix, Pectin lyase-like"/>
    <property type="match status" value="3"/>
</dbReference>
<dbReference type="InterPro" id="IPR012334">
    <property type="entry name" value="Pectin_lyas_fold"/>
</dbReference>
<dbReference type="EMBL" id="JADOER010000004">
    <property type="protein sequence ID" value="MBT9311495.1"/>
    <property type="molecule type" value="Genomic_DNA"/>
</dbReference>
<protein>
    <submittedName>
        <fullName evidence="2">S-layer family protein</fullName>
    </submittedName>
</protein>
<dbReference type="SUPFAM" id="SSF51126">
    <property type="entry name" value="Pectin lyase-like"/>
    <property type="match status" value="2"/>
</dbReference>
<comment type="caution">
    <text evidence="2">The sequence shown here is derived from an EMBL/GenBank/DDBJ whole genome shotgun (WGS) entry which is preliminary data.</text>
</comment>
<sequence>MIANPGYAQTQVSGDGTVGTLVNGALSSACNTGVCSITGGTTVGNSLFHSFDQFSLQAGDQAQFENIGVDAIFSRVTGGISSIDGIISTTTTAPTDIFLLNPQGIIFGANASLNIGGSFLASTADTMVFDNGAAFSASNPTQLGGLLSISTPVGLQYGTNPGGIELQGPGHQMSLSPFFEFVRTNRPDGLRVNSGETLALLGGPVTLNGGNVTAFGGNVELASVGGNSVIGLQQNDWQFDYAQAANVQDITLGNASSVDVSAADGGSVNVRAGNLSLVDGSVIAANLQGPGTGGGITIETDSILVRDRSGDIKSGLYSDVEFPATGQGGDLTIQTQQLSVLNAGELSANTYWDGNTGNVYVQADTITMTGESFIVSFGDFAAFGNTGDVTVTANIIDLRDGAQIATTNLGAGATGVMRVNADQLFFQGSSADGITQSGLESIGRISDGGTILVDADTIQMLDGGLIAASTFGSAPGGDITISANSLNATGGTPNGGPSGVLSSVLPNGIGDGGNVLLMVDQISLADGANVGVNTFGDGNAGSLTINAQTIDLAGAAADGRTAILANAIEGSGNGGNIDITAQQVNIRDGATITVGNFQTVGNATPGQGAPGNITLVANGLSLNNDATIEADTIAANNNLGNIVLNLDTLTLQQGSRISTNAQGSSTGGNITIDATIALIAKDNSDISANAQQGAGGRIVVNASQIWGTEFRPQLTPDNDITASSDLGPSFGGTVELNTSYLEPTQGVATLPAATVDADQQVARQCSVDDANSLVVSGRGGVADDPTQSLRDNHVWADLRLPAPGLSQVSALPDSVTVAANQLAPSEGDRLVEAQALAMEDGQIQLVASTQRETSFSKAVICGAEA</sequence>
<dbReference type="RefSeq" id="WP_215617377.1">
    <property type="nucleotide sequence ID" value="NZ_JADOER010000004.1"/>
</dbReference>
<evidence type="ECO:0000259" key="1">
    <source>
        <dbReference type="SMART" id="SM00912"/>
    </source>
</evidence>
<reference evidence="2 3" key="1">
    <citation type="journal article" date="2021" name="Mar. Drugs">
        <title>Genome Reduction and Secondary Metabolism of the Marine Sponge-Associated Cyanobacterium Leptothoe.</title>
        <authorList>
            <person name="Konstantinou D."/>
            <person name="Popin R.V."/>
            <person name="Fewer D.P."/>
            <person name="Sivonen K."/>
            <person name="Gkelis S."/>
        </authorList>
    </citation>
    <scope>NUCLEOTIDE SEQUENCE [LARGE SCALE GENOMIC DNA]</scope>
    <source>
        <strain evidence="2 3">TAU-MAC 1615</strain>
    </source>
</reference>